<evidence type="ECO:0000256" key="5">
    <source>
        <dbReference type="ARBA" id="ARBA00023186"/>
    </source>
</evidence>
<evidence type="ECO:0000256" key="4">
    <source>
        <dbReference type="ARBA" id="ARBA00022795"/>
    </source>
</evidence>
<protein>
    <submittedName>
        <fullName evidence="6">Flagellar protein FliS</fullName>
    </submittedName>
</protein>
<dbReference type="GO" id="GO:0005829">
    <property type="term" value="C:cytosol"/>
    <property type="evidence" value="ECO:0007669"/>
    <property type="project" value="UniProtKB-SubCell"/>
</dbReference>
<evidence type="ECO:0000313" key="7">
    <source>
        <dbReference type="Proteomes" id="UP000008460"/>
    </source>
</evidence>
<dbReference type="KEGG" id="cfi:Celf_0666"/>
<evidence type="ECO:0000256" key="2">
    <source>
        <dbReference type="ARBA" id="ARBA00008787"/>
    </source>
</evidence>
<gene>
    <name evidence="6" type="ordered locus">Celf_0666</name>
</gene>
<dbReference type="EMBL" id="CP002666">
    <property type="protein sequence ID" value="AEE44806.1"/>
    <property type="molecule type" value="Genomic_DNA"/>
</dbReference>
<reference evidence="6 7" key="1">
    <citation type="submission" date="2011-04" db="EMBL/GenBank/DDBJ databases">
        <title>Complete sequence of Cellulomonas fimi ATCC 484.</title>
        <authorList>
            <consortium name="US DOE Joint Genome Institute"/>
            <person name="Lucas S."/>
            <person name="Han J."/>
            <person name="Lapidus A."/>
            <person name="Cheng J.-F."/>
            <person name="Goodwin L."/>
            <person name="Pitluck S."/>
            <person name="Peters L."/>
            <person name="Chertkov O."/>
            <person name="Detter J.C."/>
            <person name="Han C."/>
            <person name="Tapia R."/>
            <person name="Land M."/>
            <person name="Hauser L."/>
            <person name="Kyrpides N."/>
            <person name="Ivanova N."/>
            <person name="Ovchinnikova G."/>
            <person name="Pagani I."/>
            <person name="Mead D."/>
            <person name="Brumm P."/>
            <person name="Woyke T."/>
        </authorList>
    </citation>
    <scope>NUCLEOTIDE SEQUENCE [LARGE SCALE GENOMIC DNA]</scope>
    <source>
        <strain evidence="7">ATCC 484 / DSM 20113 / JCM 1341 / NBRC 15513 / NCIMB 8980 / NCTC 7547</strain>
    </source>
</reference>
<sequence>MSDIRSRYVADAVATVGPARLLTMLYDRMLLDVDRAVEAFEAGEVVTGRGHLQHAQEIIAELIVSLDEQAWSGGPQLMAIYRYLLGELISAGSRGDVELTRACRSLVEPLAEAWHEAARSLAQVPTPVTPADAPALESATAVGLLGVG</sequence>
<dbReference type="PANTHER" id="PTHR34773">
    <property type="entry name" value="FLAGELLAR SECRETION CHAPERONE FLIS"/>
    <property type="match status" value="1"/>
</dbReference>
<dbReference type="AlphaFoldDB" id="F4GYT7"/>
<dbReference type="Gene3D" id="1.20.120.340">
    <property type="entry name" value="Flagellar protein FliS"/>
    <property type="match status" value="1"/>
</dbReference>
<proteinExistence type="inferred from homology"/>
<organism evidence="6 7">
    <name type="scientific">Cellulomonas fimi (strain ATCC 484 / DSM 20113 / JCM 1341 / CCUG 24087 / LMG 16345 / NBRC 15513 / NCIMB 8980 / NCTC 7547 / NRS-133)</name>
    <dbReference type="NCBI Taxonomy" id="590998"/>
    <lineage>
        <taxon>Bacteria</taxon>
        <taxon>Bacillati</taxon>
        <taxon>Actinomycetota</taxon>
        <taxon>Actinomycetes</taxon>
        <taxon>Micrococcales</taxon>
        <taxon>Cellulomonadaceae</taxon>
        <taxon>Cellulomonas</taxon>
    </lineage>
</organism>
<accession>F4GYT7</accession>
<keyword evidence="6" id="KW-0282">Flagellum</keyword>
<comment type="similarity">
    <text evidence="2">Belongs to the FliS family.</text>
</comment>
<keyword evidence="5" id="KW-0143">Chaperone</keyword>
<evidence type="ECO:0000256" key="1">
    <source>
        <dbReference type="ARBA" id="ARBA00004514"/>
    </source>
</evidence>
<keyword evidence="4" id="KW-1005">Bacterial flagellum biogenesis</keyword>
<keyword evidence="7" id="KW-1185">Reference proteome</keyword>
<dbReference type="Pfam" id="PF02561">
    <property type="entry name" value="FliS"/>
    <property type="match status" value="1"/>
</dbReference>
<dbReference type="GO" id="GO:0071973">
    <property type="term" value="P:bacterial-type flagellum-dependent cell motility"/>
    <property type="evidence" value="ECO:0007669"/>
    <property type="project" value="TreeGrafter"/>
</dbReference>
<keyword evidence="6" id="KW-0966">Cell projection</keyword>
<evidence type="ECO:0000256" key="3">
    <source>
        <dbReference type="ARBA" id="ARBA00022490"/>
    </source>
</evidence>
<dbReference type="GO" id="GO:0044780">
    <property type="term" value="P:bacterial-type flagellum assembly"/>
    <property type="evidence" value="ECO:0007669"/>
    <property type="project" value="InterPro"/>
</dbReference>
<keyword evidence="6" id="KW-0969">Cilium</keyword>
<comment type="subcellular location">
    <subcellularLocation>
        <location evidence="1">Cytoplasm</location>
        <location evidence="1">Cytosol</location>
    </subcellularLocation>
</comment>
<name>F4GYT7_CELFA</name>
<keyword evidence="3" id="KW-0963">Cytoplasm</keyword>
<dbReference type="Proteomes" id="UP000008460">
    <property type="component" value="Chromosome"/>
</dbReference>
<dbReference type="eggNOG" id="COG1516">
    <property type="taxonomic scope" value="Bacteria"/>
</dbReference>
<dbReference type="HOGENOM" id="CLU_080373_2_0_11"/>
<dbReference type="InterPro" id="IPR003713">
    <property type="entry name" value="FliS"/>
</dbReference>
<evidence type="ECO:0000313" key="6">
    <source>
        <dbReference type="EMBL" id="AEE44806.1"/>
    </source>
</evidence>
<dbReference type="PANTHER" id="PTHR34773:SF1">
    <property type="entry name" value="FLAGELLAR SECRETION CHAPERONE FLIS"/>
    <property type="match status" value="1"/>
</dbReference>
<dbReference type="STRING" id="590998.Celf_0666"/>
<dbReference type="RefSeq" id="WP_013769835.1">
    <property type="nucleotide sequence ID" value="NC_015514.1"/>
</dbReference>
<dbReference type="SUPFAM" id="SSF101116">
    <property type="entry name" value="Flagellar export chaperone FliS"/>
    <property type="match status" value="1"/>
</dbReference>
<dbReference type="CDD" id="cd16098">
    <property type="entry name" value="FliS"/>
    <property type="match status" value="1"/>
</dbReference>
<dbReference type="InterPro" id="IPR036584">
    <property type="entry name" value="FliS_sf"/>
</dbReference>